<keyword evidence="3" id="KW-1185">Reference proteome</keyword>
<evidence type="ECO:0000256" key="1">
    <source>
        <dbReference type="SAM" id="MobiDB-lite"/>
    </source>
</evidence>
<organism evidence="2 3">
    <name type="scientific">Prorocentrum cordatum</name>
    <dbReference type="NCBI Taxonomy" id="2364126"/>
    <lineage>
        <taxon>Eukaryota</taxon>
        <taxon>Sar</taxon>
        <taxon>Alveolata</taxon>
        <taxon>Dinophyceae</taxon>
        <taxon>Prorocentrales</taxon>
        <taxon>Prorocentraceae</taxon>
        <taxon>Prorocentrum</taxon>
    </lineage>
</organism>
<protein>
    <submittedName>
        <fullName evidence="2">Uncharacterized protein</fullName>
    </submittedName>
</protein>
<dbReference type="Proteomes" id="UP001189429">
    <property type="component" value="Unassembled WGS sequence"/>
</dbReference>
<feature type="compositionally biased region" description="Basic residues" evidence="1">
    <location>
        <begin position="123"/>
        <end position="137"/>
    </location>
</feature>
<accession>A0ABN9VQN4</accession>
<feature type="non-terminal residue" evidence="2">
    <location>
        <position position="1"/>
    </location>
</feature>
<name>A0ABN9VQN4_9DINO</name>
<sequence>RRGGVPLAAGSAARMADEVEWENGAAAVAKALLPHFSSDGGFFPYPKSMSCSGVNSTILAEDRRHRLLRRGFAAPSPPPTRRFRPKRICPLPPHVSPGLLSFHLSSSARRPSPKGHFADVHRGPPRRGRPSPRRHAQRHELRGATPYAHGGLSSTWGQPVLQRPRGRDAPALLSAPPSVRSAASLSQGFSLCRPCHPPSVGRWVRVRISLASGGAKFQSSLDSSCSAARLPLAGRPEVRGACKPRPMGASLFERGERGCEDFGPAPAAF</sequence>
<evidence type="ECO:0000313" key="2">
    <source>
        <dbReference type="EMBL" id="CAK0875337.1"/>
    </source>
</evidence>
<evidence type="ECO:0000313" key="3">
    <source>
        <dbReference type="Proteomes" id="UP001189429"/>
    </source>
</evidence>
<reference evidence="2" key="1">
    <citation type="submission" date="2023-10" db="EMBL/GenBank/DDBJ databases">
        <authorList>
            <person name="Chen Y."/>
            <person name="Shah S."/>
            <person name="Dougan E. K."/>
            <person name="Thang M."/>
            <person name="Chan C."/>
        </authorList>
    </citation>
    <scope>NUCLEOTIDE SEQUENCE [LARGE SCALE GENOMIC DNA]</scope>
</reference>
<proteinExistence type="predicted"/>
<gene>
    <name evidence="2" type="ORF">PCOR1329_LOCUS60022</name>
</gene>
<comment type="caution">
    <text evidence="2">The sequence shown here is derived from an EMBL/GenBank/DDBJ whole genome shotgun (WGS) entry which is preliminary data.</text>
</comment>
<dbReference type="EMBL" id="CAUYUJ010017504">
    <property type="protein sequence ID" value="CAK0875337.1"/>
    <property type="molecule type" value="Genomic_DNA"/>
</dbReference>
<feature type="region of interest" description="Disordered" evidence="1">
    <location>
        <begin position="104"/>
        <end position="175"/>
    </location>
</feature>